<feature type="region of interest" description="Disordered" evidence="1">
    <location>
        <begin position="85"/>
        <end position="113"/>
    </location>
</feature>
<dbReference type="AlphaFoldDB" id="A0AAE0YJ26"/>
<comment type="caution">
    <text evidence="2">The sequence shown here is derived from an EMBL/GenBank/DDBJ whole genome shotgun (WGS) entry which is preliminary data.</text>
</comment>
<dbReference type="Proteomes" id="UP001283361">
    <property type="component" value="Unassembled WGS sequence"/>
</dbReference>
<evidence type="ECO:0000313" key="3">
    <source>
        <dbReference type="Proteomes" id="UP001283361"/>
    </source>
</evidence>
<keyword evidence="3" id="KW-1185">Reference proteome</keyword>
<protein>
    <submittedName>
        <fullName evidence="2">Uncharacterized protein</fullName>
    </submittedName>
</protein>
<feature type="compositionally biased region" description="Polar residues" evidence="1">
    <location>
        <begin position="1"/>
        <end position="14"/>
    </location>
</feature>
<gene>
    <name evidence="2" type="ORF">RRG08_031309</name>
</gene>
<reference evidence="2" key="1">
    <citation type="journal article" date="2023" name="G3 (Bethesda)">
        <title>A reference genome for the long-term kleptoplast-retaining sea slug Elysia crispata morphotype clarki.</title>
        <authorList>
            <person name="Eastman K.E."/>
            <person name="Pendleton A.L."/>
            <person name="Shaikh M.A."/>
            <person name="Suttiyut T."/>
            <person name="Ogas R."/>
            <person name="Tomko P."/>
            <person name="Gavelis G."/>
            <person name="Widhalm J.R."/>
            <person name="Wisecaver J.H."/>
        </authorList>
    </citation>
    <scope>NUCLEOTIDE SEQUENCE</scope>
    <source>
        <strain evidence="2">ECLA1</strain>
    </source>
</reference>
<accession>A0AAE0YJ26</accession>
<evidence type="ECO:0000256" key="1">
    <source>
        <dbReference type="SAM" id="MobiDB-lite"/>
    </source>
</evidence>
<organism evidence="2 3">
    <name type="scientific">Elysia crispata</name>
    <name type="common">lettuce slug</name>
    <dbReference type="NCBI Taxonomy" id="231223"/>
    <lineage>
        <taxon>Eukaryota</taxon>
        <taxon>Metazoa</taxon>
        <taxon>Spiralia</taxon>
        <taxon>Lophotrochozoa</taxon>
        <taxon>Mollusca</taxon>
        <taxon>Gastropoda</taxon>
        <taxon>Heterobranchia</taxon>
        <taxon>Euthyneura</taxon>
        <taxon>Panpulmonata</taxon>
        <taxon>Sacoglossa</taxon>
        <taxon>Placobranchoidea</taxon>
        <taxon>Plakobranchidae</taxon>
        <taxon>Elysia</taxon>
    </lineage>
</organism>
<sequence length="167" mass="18749">MCASALTPQNSVSPRKQGKAEKVRPKPMNWHHEVYLRSGRHRHKTQDKTETLKYKTNEVPICPASKAGSTAVTMAIVSIKHHANDDINGTNKYNKGNRPDDLHDDKVDDNDDDSNAAINAEYSGGRRDVAMKCSIRPYSTFRHRTIGGCLKLSPRDTGKLCYQWQGQ</sequence>
<feature type="region of interest" description="Disordered" evidence="1">
    <location>
        <begin position="1"/>
        <end position="26"/>
    </location>
</feature>
<dbReference type="EMBL" id="JAWDGP010006115">
    <property type="protein sequence ID" value="KAK3746780.1"/>
    <property type="molecule type" value="Genomic_DNA"/>
</dbReference>
<proteinExistence type="predicted"/>
<feature type="compositionally biased region" description="Basic and acidic residues" evidence="1">
    <location>
        <begin position="97"/>
        <end position="106"/>
    </location>
</feature>
<evidence type="ECO:0000313" key="2">
    <source>
        <dbReference type="EMBL" id="KAK3746780.1"/>
    </source>
</evidence>
<name>A0AAE0YJ26_9GAST</name>